<comment type="caution">
    <text evidence="3">The sequence shown here is derived from an EMBL/GenBank/DDBJ whole genome shotgun (WGS) entry which is preliminary data.</text>
</comment>
<gene>
    <name evidence="3" type="ORF">EPI10_000370</name>
</gene>
<feature type="region of interest" description="Disordered" evidence="1">
    <location>
        <begin position="307"/>
        <end position="335"/>
    </location>
</feature>
<accession>A0A5B6V7J6</accession>
<feature type="domain" description="Zinc knuckle CX2CX4HX4C" evidence="2">
    <location>
        <begin position="122"/>
        <end position="170"/>
    </location>
</feature>
<feature type="compositionally biased region" description="Low complexity" evidence="1">
    <location>
        <begin position="320"/>
        <end position="335"/>
    </location>
</feature>
<name>A0A5B6V7J6_9ROSI</name>
<dbReference type="AlphaFoldDB" id="A0A5B6V7J6"/>
<dbReference type="PANTHER" id="PTHR31286:SF153">
    <property type="entry name" value="DUF4283 DOMAIN PROTEIN"/>
    <property type="match status" value="1"/>
</dbReference>
<evidence type="ECO:0000259" key="2">
    <source>
        <dbReference type="Pfam" id="PF14392"/>
    </source>
</evidence>
<keyword evidence="4" id="KW-1185">Reference proteome</keyword>
<organism evidence="3 4">
    <name type="scientific">Gossypium australe</name>
    <dbReference type="NCBI Taxonomy" id="47621"/>
    <lineage>
        <taxon>Eukaryota</taxon>
        <taxon>Viridiplantae</taxon>
        <taxon>Streptophyta</taxon>
        <taxon>Embryophyta</taxon>
        <taxon>Tracheophyta</taxon>
        <taxon>Spermatophyta</taxon>
        <taxon>Magnoliopsida</taxon>
        <taxon>eudicotyledons</taxon>
        <taxon>Gunneridae</taxon>
        <taxon>Pentapetalae</taxon>
        <taxon>rosids</taxon>
        <taxon>malvids</taxon>
        <taxon>Malvales</taxon>
        <taxon>Malvaceae</taxon>
        <taxon>Malvoideae</taxon>
        <taxon>Gossypium</taxon>
    </lineage>
</organism>
<dbReference type="InterPro" id="IPR025836">
    <property type="entry name" value="Zn_knuckle_CX2CX4HX4C"/>
</dbReference>
<proteinExistence type="predicted"/>
<evidence type="ECO:0000313" key="3">
    <source>
        <dbReference type="EMBL" id="KAA3465169.1"/>
    </source>
</evidence>
<evidence type="ECO:0000256" key="1">
    <source>
        <dbReference type="SAM" id="MobiDB-lite"/>
    </source>
</evidence>
<evidence type="ECO:0000313" key="4">
    <source>
        <dbReference type="Proteomes" id="UP000325315"/>
    </source>
</evidence>
<dbReference type="Pfam" id="PF14392">
    <property type="entry name" value="zf-CCHC_4"/>
    <property type="match status" value="1"/>
</dbReference>
<dbReference type="Proteomes" id="UP000325315">
    <property type="component" value="Unassembled WGS sequence"/>
</dbReference>
<protein>
    <submittedName>
        <fullName evidence="3">Nucleolin-like</fullName>
    </submittedName>
</protein>
<dbReference type="InterPro" id="IPR040256">
    <property type="entry name" value="At4g02000-like"/>
</dbReference>
<dbReference type="OrthoDB" id="1729074at2759"/>
<dbReference type="PANTHER" id="PTHR31286">
    <property type="entry name" value="GLYCINE-RICH CELL WALL STRUCTURAL PROTEIN 1.8-LIKE"/>
    <property type="match status" value="1"/>
</dbReference>
<sequence length="335" mass="38681">MEENLANLSIIDEEEEAFKEEESVVERYYKWCLVDIQRVLDGTPWFFNNHLLILQRITNGENPVTMPLNHTEFWVQVHDLPPGLMTEAMAKQFGNFCGKFIEYDSVNLSLGISTFMRIRISLDIFVPLKWKKKVQIGNLMTVYARFKYEKLSLFCFIRGRLGHGESFCPYRLRIEASKIVYGWDLSLRAEPMQRRMAANRWLRDVDGSRRIEEILESSNNGNSFKTGNIFMRQMEGSLENQSENPNFTPLGVNQHLFHNERVQRLDWRKEILNDGEITHGPMELGFEDENDPIPLVDGKKRQRVMVGESSLLDSMAGKDSTTLSASSGAQSSRAQ</sequence>
<dbReference type="EMBL" id="SMMG02000007">
    <property type="protein sequence ID" value="KAA3465169.1"/>
    <property type="molecule type" value="Genomic_DNA"/>
</dbReference>
<reference evidence="4" key="1">
    <citation type="journal article" date="2019" name="Plant Biotechnol. J.">
        <title>Genome sequencing of the Australian wild diploid species Gossypium australe highlights disease resistance and delayed gland morphogenesis.</title>
        <authorList>
            <person name="Cai Y."/>
            <person name="Cai X."/>
            <person name="Wang Q."/>
            <person name="Wang P."/>
            <person name="Zhang Y."/>
            <person name="Cai C."/>
            <person name="Xu Y."/>
            <person name="Wang K."/>
            <person name="Zhou Z."/>
            <person name="Wang C."/>
            <person name="Geng S."/>
            <person name="Li B."/>
            <person name="Dong Q."/>
            <person name="Hou Y."/>
            <person name="Wang H."/>
            <person name="Ai P."/>
            <person name="Liu Z."/>
            <person name="Yi F."/>
            <person name="Sun M."/>
            <person name="An G."/>
            <person name="Cheng J."/>
            <person name="Zhang Y."/>
            <person name="Shi Q."/>
            <person name="Xie Y."/>
            <person name="Shi X."/>
            <person name="Chang Y."/>
            <person name="Huang F."/>
            <person name="Chen Y."/>
            <person name="Hong S."/>
            <person name="Mi L."/>
            <person name="Sun Q."/>
            <person name="Zhang L."/>
            <person name="Zhou B."/>
            <person name="Peng R."/>
            <person name="Zhang X."/>
            <person name="Liu F."/>
        </authorList>
    </citation>
    <scope>NUCLEOTIDE SEQUENCE [LARGE SCALE GENOMIC DNA]</scope>
    <source>
        <strain evidence="4">cv. PA1801</strain>
    </source>
</reference>